<dbReference type="PANTHER" id="PTHR11647:SF1">
    <property type="entry name" value="COLLAPSIN RESPONSE MEDIATOR PROTEIN"/>
    <property type="match status" value="1"/>
</dbReference>
<comment type="catalytic activity">
    <reaction evidence="3">
        <text>5,6-dihydrouracil + H2O = 3-(carbamoylamino)propanoate + H(+)</text>
        <dbReference type="Rhea" id="RHEA:16121"/>
        <dbReference type="ChEBI" id="CHEBI:11892"/>
        <dbReference type="ChEBI" id="CHEBI:15377"/>
        <dbReference type="ChEBI" id="CHEBI:15378"/>
        <dbReference type="ChEBI" id="CHEBI:15901"/>
        <dbReference type="EC" id="3.5.2.2"/>
    </reaction>
</comment>
<dbReference type="EMBL" id="CAJNOW010015196">
    <property type="protein sequence ID" value="CAF1639378.1"/>
    <property type="molecule type" value="Genomic_DNA"/>
</dbReference>
<dbReference type="InterPro" id="IPR010229">
    <property type="entry name" value="Pept_M38_dipep"/>
</dbReference>
<dbReference type="NCBIfam" id="TIGR01975">
    <property type="entry name" value="isoAsp_dipep"/>
    <property type="match status" value="1"/>
</dbReference>
<feature type="signal peptide" evidence="5">
    <location>
        <begin position="1"/>
        <end position="18"/>
    </location>
</feature>
<dbReference type="Gene3D" id="2.30.40.10">
    <property type="entry name" value="Urease, subunit C, domain 1"/>
    <property type="match status" value="1"/>
</dbReference>
<evidence type="ECO:0000256" key="5">
    <source>
        <dbReference type="SAM" id="SignalP"/>
    </source>
</evidence>
<dbReference type="EC" id="3.5.2.2" evidence="4"/>
<evidence type="ECO:0000313" key="7">
    <source>
        <dbReference type="EMBL" id="CAF1072201.1"/>
    </source>
</evidence>
<dbReference type="Pfam" id="PF01979">
    <property type="entry name" value="Amidohydro_1"/>
    <property type="match status" value="1"/>
</dbReference>
<organism evidence="9 12">
    <name type="scientific">Rotaria magnacalcarata</name>
    <dbReference type="NCBI Taxonomy" id="392030"/>
    <lineage>
        <taxon>Eukaryota</taxon>
        <taxon>Metazoa</taxon>
        <taxon>Spiralia</taxon>
        <taxon>Gnathifera</taxon>
        <taxon>Rotifera</taxon>
        <taxon>Eurotatoria</taxon>
        <taxon>Bdelloidea</taxon>
        <taxon>Philodinida</taxon>
        <taxon>Philodinidae</taxon>
        <taxon>Rotaria</taxon>
    </lineage>
</organism>
<evidence type="ECO:0000256" key="2">
    <source>
        <dbReference type="ARBA" id="ARBA00008829"/>
    </source>
</evidence>
<dbReference type="SUPFAM" id="SSF51556">
    <property type="entry name" value="Metallo-dependent hydrolases"/>
    <property type="match status" value="1"/>
</dbReference>
<dbReference type="InterPro" id="IPR032466">
    <property type="entry name" value="Metal_Hydrolase"/>
</dbReference>
<dbReference type="Proteomes" id="UP000663834">
    <property type="component" value="Unassembled WGS sequence"/>
</dbReference>
<protein>
    <recommendedName>
        <fullName evidence="4">dihydropyrimidinase</fullName>
        <ecNumber evidence="4">3.5.2.2</ecNumber>
    </recommendedName>
</protein>
<keyword evidence="5" id="KW-0732">Signal</keyword>
<evidence type="ECO:0000259" key="6">
    <source>
        <dbReference type="Pfam" id="PF01979"/>
    </source>
</evidence>
<dbReference type="SUPFAM" id="SSF51338">
    <property type="entry name" value="Composite domain of metallo-dependent hydrolases"/>
    <property type="match status" value="1"/>
</dbReference>
<evidence type="ECO:0000313" key="11">
    <source>
        <dbReference type="EMBL" id="CAF4171680.1"/>
    </source>
</evidence>
<evidence type="ECO:0000256" key="1">
    <source>
        <dbReference type="ARBA" id="ARBA00001947"/>
    </source>
</evidence>
<evidence type="ECO:0000313" key="8">
    <source>
        <dbReference type="EMBL" id="CAF1639378.1"/>
    </source>
</evidence>
<dbReference type="Proteomes" id="UP000663866">
    <property type="component" value="Unassembled WGS sequence"/>
</dbReference>
<dbReference type="Proteomes" id="UP000663856">
    <property type="component" value="Unassembled WGS sequence"/>
</dbReference>
<name>A0A816RAC8_9BILA</name>
<gene>
    <name evidence="7" type="ORF">CJN711_LOCUS5778</name>
    <name evidence="8" type="ORF">KQP761_LOCUS27758</name>
    <name evidence="10" type="ORF">MBJ925_LOCUS25409</name>
    <name evidence="11" type="ORF">OVN521_LOCUS24742</name>
    <name evidence="9" type="ORF">WKI299_LOCUS14447</name>
</gene>
<dbReference type="GO" id="GO:0004157">
    <property type="term" value="F:dihydropyrimidinase activity"/>
    <property type="evidence" value="ECO:0007669"/>
    <property type="project" value="UniProtKB-EC"/>
</dbReference>
<evidence type="ECO:0000256" key="4">
    <source>
        <dbReference type="ARBA" id="ARBA00039113"/>
    </source>
</evidence>
<evidence type="ECO:0000313" key="9">
    <source>
        <dbReference type="EMBL" id="CAF2072595.1"/>
    </source>
</evidence>
<dbReference type="PANTHER" id="PTHR11647">
    <property type="entry name" value="HYDRANTOINASE/DIHYDROPYRIMIDINASE FAMILY MEMBER"/>
    <property type="match status" value="1"/>
</dbReference>
<dbReference type="EMBL" id="CAJNRE010013369">
    <property type="protein sequence ID" value="CAF2118007.1"/>
    <property type="molecule type" value="Genomic_DNA"/>
</dbReference>
<reference evidence="9" key="1">
    <citation type="submission" date="2021-02" db="EMBL/GenBank/DDBJ databases">
        <authorList>
            <person name="Nowell W R."/>
        </authorList>
    </citation>
    <scope>NUCLEOTIDE SEQUENCE</scope>
</reference>
<dbReference type="GO" id="GO:0008798">
    <property type="term" value="F:beta-aspartyl-peptidase activity"/>
    <property type="evidence" value="ECO:0007669"/>
    <property type="project" value="InterPro"/>
</dbReference>
<dbReference type="AlphaFoldDB" id="A0A816RAC8"/>
<dbReference type="Proteomes" id="UP000663855">
    <property type="component" value="Unassembled WGS sequence"/>
</dbReference>
<comment type="cofactor">
    <cofactor evidence="1">
        <name>Zn(2+)</name>
        <dbReference type="ChEBI" id="CHEBI:29105"/>
    </cofactor>
</comment>
<comment type="caution">
    <text evidence="9">The sequence shown here is derived from an EMBL/GenBank/DDBJ whole genome shotgun (WGS) entry which is preliminary data.</text>
</comment>
<dbReference type="EMBL" id="CAJNRF010005632">
    <property type="protein sequence ID" value="CAF2072595.1"/>
    <property type="molecule type" value="Genomic_DNA"/>
</dbReference>
<accession>A0A816RAC8</accession>
<comment type="similarity">
    <text evidence="2">Belongs to the metallo-dependent hydrolases superfamily. Hydantoinase/dihydropyrimidinase family.</text>
</comment>
<proteinExistence type="inferred from homology"/>
<feature type="chain" id="PRO_5035689315" description="dihydropyrimidinase" evidence="5">
    <location>
        <begin position="19"/>
        <end position="453"/>
    </location>
</feature>
<evidence type="ECO:0000313" key="10">
    <source>
        <dbReference type="EMBL" id="CAF2118007.1"/>
    </source>
</evidence>
<dbReference type="Gene3D" id="3.20.20.140">
    <property type="entry name" value="Metal-dependent hydrolases"/>
    <property type="match status" value="1"/>
</dbReference>
<dbReference type="InterPro" id="IPR050378">
    <property type="entry name" value="Metallo-dep_Hydrolases_sf"/>
</dbReference>
<evidence type="ECO:0000313" key="12">
    <source>
        <dbReference type="Proteomes" id="UP000663856"/>
    </source>
</evidence>
<dbReference type="InterPro" id="IPR006680">
    <property type="entry name" value="Amidohydro-rel"/>
</dbReference>
<evidence type="ECO:0000313" key="13">
    <source>
        <dbReference type="Proteomes" id="UP000663866"/>
    </source>
</evidence>
<dbReference type="OrthoDB" id="10031053at2759"/>
<feature type="domain" description="Amidohydrolase-related" evidence="6">
    <location>
        <begin position="116"/>
        <end position="422"/>
    </location>
</feature>
<evidence type="ECO:0000256" key="3">
    <source>
        <dbReference type="ARBA" id="ARBA00036696"/>
    </source>
</evidence>
<dbReference type="Proteomes" id="UP000663824">
    <property type="component" value="Unassembled WGS sequence"/>
</dbReference>
<dbReference type="InterPro" id="IPR011059">
    <property type="entry name" value="Metal-dep_hydrolase_composite"/>
</dbReference>
<dbReference type="EMBL" id="CAJNOV010001637">
    <property type="protein sequence ID" value="CAF1072201.1"/>
    <property type="molecule type" value="Genomic_DNA"/>
</dbReference>
<keyword evidence="13" id="KW-1185">Reference proteome</keyword>
<sequence>MWNLFYIFVFIITSGSGAFEDNRPYKQPNDPSTRFQSPPPFNESYQFIVLTGGKVYGLPTNSNSETEYTCTPERKDVVIASGKILSIMDPSKTTAFIDSIRDSKLTILPISVQDHIVIPGLVDVHVHAIGGGGEQGPYSRTPESRLSQLINGGLTTIVGILGTDGVTRSLSSLLQKMKSLQHDGLTTWMWTGSYRIPIVTLTGSLQQDVLLIDKIIGAGELALSDHRSSWPSKDELKQLLSDVRVAGMLSGKAGVIHFHMGSAPTKIDLLWQILNETTIPIQHMYLTHMSSRGDALIEEAKKWIQVGGMCDFTADADVLNETATVETLNKFRAEKLPLKQISVSSDAYGSFPEYDSSGRLVSYSMGLPDLTLKTIQNLVLKYSWPIAEAIQFSTSNPATYLNLKGKGFLGEGYDADVLVLNETDLTPLYVIGRGQILKTPTWVKHDMFEQFSG</sequence>
<dbReference type="EMBL" id="CAJOBG010005971">
    <property type="protein sequence ID" value="CAF4171680.1"/>
    <property type="molecule type" value="Genomic_DNA"/>
</dbReference>